<dbReference type="InterPro" id="IPR015886">
    <property type="entry name" value="H2TH_FPG"/>
</dbReference>
<dbReference type="OrthoDB" id="9800855at2"/>
<dbReference type="Pfam" id="PF01149">
    <property type="entry name" value="Fapy_DNA_glyco"/>
    <property type="match status" value="1"/>
</dbReference>
<dbReference type="Proteomes" id="UP000295164">
    <property type="component" value="Unassembled WGS sequence"/>
</dbReference>
<dbReference type="AlphaFoldDB" id="A0A4R4DTL5"/>
<dbReference type="RefSeq" id="WP_131854557.1">
    <property type="nucleotide sequence ID" value="NZ_SKFH01000084.1"/>
</dbReference>
<evidence type="ECO:0000313" key="13">
    <source>
        <dbReference type="Proteomes" id="UP000295164"/>
    </source>
</evidence>
<evidence type="ECO:0000313" key="12">
    <source>
        <dbReference type="EMBL" id="TCZ63398.1"/>
    </source>
</evidence>
<dbReference type="Gene3D" id="3.20.190.10">
    <property type="entry name" value="MutM-like, N-terminal"/>
    <property type="match status" value="1"/>
</dbReference>
<feature type="domain" description="Formamidopyrimidine-DNA glycosylase H2TH DNA-binding" evidence="11">
    <location>
        <begin position="116"/>
        <end position="196"/>
    </location>
</feature>
<proteinExistence type="inferred from homology"/>
<comment type="similarity">
    <text evidence="2">Belongs to the FPG family.</text>
</comment>
<evidence type="ECO:0000256" key="8">
    <source>
        <dbReference type="ARBA" id="ARBA00023268"/>
    </source>
</evidence>
<evidence type="ECO:0000259" key="11">
    <source>
        <dbReference type="SMART" id="SM01232"/>
    </source>
</evidence>
<dbReference type="GO" id="GO:0008534">
    <property type="term" value="F:oxidized purine nucleobase lesion DNA N-glycosylase activity"/>
    <property type="evidence" value="ECO:0007669"/>
    <property type="project" value="UniProtKB-EC"/>
</dbReference>
<protein>
    <submittedName>
        <fullName evidence="12">Endonuclease</fullName>
    </submittedName>
</protein>
<dbReference type="PANTHER" id="PTHR22993">
    <property type="entry name" value="FORMAMIDOPYRIMIDINE-DNA GLYCOSYLASE"/>
    <property type="match status" value="1"/>
</dbReference>
<keyword evidence="13" id="KW-1185">Reference proteome</keyword>
<reference evidence="12 13" key="1">
    <citation type="submission" date="2019-03" db="EMBL/GenBank/DDBJ databases">
        <authorList>
            <person name="Kim M.K.M."/>
        </authorList>
    </citation>
    <scope>NUCLEOTIDE SEQUENCE [LARGE SCALE GENOMIC DNA]</scope>
    <source>
        <strain evidence="12 13">17J68-15</strain>
    </source>
</reference>
<evidence type="ECO:0000256" key="6">
    <source>
        <dbReference type="ARBA" id="ARBA00023204"/>
    </source>
</evidence>
<keyword evidence="7" id="KW-0456">Lyase</keyword>
<keyword evidence="5" id="KW-0238">DNA-binding</keyword>
<keyword evidence="9" id="KW-0326">Glycosidase</keyword>
<accession>A0A4R4DTL5</accession>
<dbReference type="SUPFAM" id="SSF46946">
    <property type="entry name" value="S13-like H2TH domain"/>
    <property type="match status" value="1"/>
</dbReference>
<evidence type="ECO:0000256" key="5">
    <source>
        <dbReference type="ARBA" id="ARBA00023125"/>
    </source>
</evidence>
<dbReference type="PANTHER" id="PTHR22993:SF9">
    <property type="entry name" value="FORMAMIDOPYRIMIDINE-DNA GLYCOSYLASE"/>
    <property type="match status" value="1"/>
</dbReference>
<dbReference type="InterPro" id="IPR012319">
    <property type="entry name" value="FPG_cat"/>
</dbReference>
<evidence type="ECO:0000259" key="10">
    <source>
        <dbReference type="SMART" id="SM00898"/>
    </source>
</evidence>
<gene>
    <name evidence="12" type="ORF">E0486_18550</name>
</gene>
<dbReference type="GO" id="GO:0003684">
    <property type="term" value="F:damaged DNA binding"/>
    <property type="evidence" value="ECO:0007669"/>
    <property type="project" value="InterPro"/>
</dbReference>
<dbReference type="InterPro" id="IPR035937">
    <property type="entry name" value="FPG_N"/>
</dbReference>
<dbReference type="InterPro" id="IPR010979">
    <property type="entry name" value="Ribosomal_uS13-like_H2TH"/>
</dbReference>
<keyword evidence="3" id="KW-0227">DNA damage</keyword>
<evidence type="ECO:0000256" key="2">
    <source>
        <dbReference type="ARBA" id="ARBA00009409"/>
    </source>
</evidence>
<evidence type="ECO:0000256" key="1">
    <source>
        <dbReference type="ARBA" id="ARBA00001668"/>
    </source>
</evidence>
<dbReference type="GO" id="GO:0006284">
    <property type="term" value="P:base-excision repair"/>
    <property type="evidence" value="ECO:0007669"/>
    <property type="project" value="InterPro"/>
</dbReference>
<dbReference type="Gene3D" id="1.10.8.50">
    <property type="match status" value="1"/>
</dbReference>
<comment type="catalytic activity">
    <reaction evidence="1">
        <text>Hydrolysis of DNA containing ring-opened 7-methylguanine residues, releasing 2,6-diamino-4-hydroxy-5-(N-methyl)formamidopyrimidine.</text>
        <dbReference type="EC" id="3.2.2.23"/>
    </reaction>
</comment>
<evidence type="ECO:0000256" key="9">
    <source>
        <dbReference type="ARBA" id="ARBA00023295"/>
    </source>
</evidence>
<dbReference type="GO" id="GO:0003906">
    <property type="term" value="F:DNA-(apurinic or apyrimidinic site) endonuclease activity"/>
    <property type="evidence" value="ECO:0007669"/>
    <property type="project" value="InterPro"/>
</dbReference>
<keyword evidence="12" id="KW-0255">Endonuclease</keyword>
<dbReference type="EMBL" id="SKFH01000084">
    <property type="protein sequence ID" value="TCZ63398.1"/>
    <property type="molecule type" value="Genomic_DNA"/>
</dbReference>
<dbReference type="GO" id="GO:0016829">
    <property type="term" value="F:lyase activity"/>
    <property type="evidence" value="ECO:0007669"/>
    <property type="project" value="UniProtKB-KW"/>
</dbReference>
<keyword evidence="4" id="KW-0378">Hydrolase</keyword>
<sequence>MEGPSLVILKEQAVKFVGKPVIAATGAARIDFDRITGQTLRRLDTWGKHFLMLFDDCYIRIHYLMFGNYYIDSRHDNPEKVAKLTLQFRNGEWNHYNCAVKINEGTDIDAVYDFRIDLMNDQWDPARARKTLEAHPGRLVSDALLDQQVFSGLGNIMKNEILFRTRIHPESRVGALPDKKLKELVAEARTYAFDFLHWKKEGTLKRHWQAHTKKICPRCDIPLIKRHTGVTPRRSFFCEQCQELYV</sequence>
<dbReference type="GO" id="GO:0008270">
    <property type="term" value="F:zinc ion binding"/>
    <property type="evidence" value="ECO:0007669"/>
    <property type="project" value="InterPro"/>
</dbReference>
<feature type="domain" description="Formamidopyrimidine-DNA glycosylase catalytic" evidence="10">
    <location>
        <begin position="2"/>
        <end position="101"/>
    </location>
</feature>
<keyword evidence="8" id="KW-0511">Multifunctional enzyme</keyword>
<evidence type="ECO:0000256" key="3">
    <source>
        <dbReference type="ARBA" id="ARBA00022763"/>
    </source>
</evidence>
<keyword evidence="12" id="KW-0540">Nuclease</keyword>
<evidence type="ECO:0000256" key="7">
    <source>
        <dbReference type="ARBA" id="ARBA00023239"/>
    </source>
</evidence>
<organism evidence="12 13">
    <name type="scientific">Flaviaesturariibacter aridisoli</name>
    <dbReference type="NCBI Taxonomy" id="2545761"/>
    <lineage>
        <taxon>Bacteria</taxon>
        <taxon>Pseudomonadati</taxon>
        <taxon>Bacteroidota</taxon>
        <taxon>Chitinophagia</taxon>
        <taxon>Chitinophagales</taxon>
        <taxon>Chitinophagaceae</taxon>
        <taxon>Flaviaestuariibacter</taxon>
    </lineage>
</organism>
<dbReference type="Pfam" id="PF06831">
    <property type="entry name" value="H2TH"/>
    <property type="match status" value="1"/>
</dbReference>
<comment type="caution">
    <text evidence="12">The sequence shown here is derived from an EMBL/GenBank/DDBJ whole genome shotgun (WGS) entry which is preliminary data.</text>
</comment>
<name>A0A4R4DTL5_9BACT</name>
<evidence type="ECO:0000256" key="4">
    <source>
        <dbReference type="ARBA" id="ARBA00022801"/>
    </source>
</evidence>
<keyword evidence="6" id="KW-0234">DNA repair</keyword>
<dbReference type="SMART" id="SM00898">
    <property type="entry name" value="Fapy_DNA_glyco"/>
    <property type="match status" value="1"/>
</dbReference>
<dbReference type="SMART" id="SM01232">
    <property type="entry name" value="H2TH"/>
    <property type="match status" value="1"/>
</dbReference>
<dbReference type="SUPFAM" id="SSF81624">
    <property type="entry name" value="N-terminal domain of MutM-like DNA repair proteins"/>
    <property type="match status" value="1"/>
</dbReference>